<reference evidence="3" key="1">
    <citation type="submission" date="2019-01" db="EMBL/GenBank/DDBJ databases">
        <title>Whole genome sequencing and annotation enables comparative genome analysis that reveals unique features of the Chlamydia suis R19 Genome.</title>
        <authorList>
            <person name="Dimond Z.E."/>
        </authorList>
    </citation>
    <scope>NUCLEOTIDE SEQUENCE [LARGE SCALE GENOMIC DNA]</scope>
    <source>
        <strain evidence="3">R19</strain>
    </source>
</reference>
<gene>
    <name evidence="3" type="primary">incC</name>
    <name evidence="3" type="ORF">Chls_548</name>
</gene>
<keyword evidence="2" id="KW-0472">Membrane</keyword>
<feature type="compositionally biased region" description="Polar residues" evidence="1">
    <location>
        <begin position="12"/>
        <end position="24"/>
    </location>
</feature>
<evidence type="ECO:0000256" key="2">
    <source>
        <dbReference type="SAM" id="Phobius"/>
    </source>
</evidence>
<organism evidence="3 4">
    <name type="scientific">Chlamydia suis</name>
    <dbReference type="NCBI Taxonomy" id="83559"/>
    <lineage>
        <taxon>Bacteria</taxon>
        <taxon>Pseudomonadati</taxon>
        <taxon>Chlamydiota</taxon>
        <taxon>Chlamydiia</taxon>
        <taxon>Chlamydiales</taxon>
        <taxon>Chlamydiaceae</taxon>
        <taxon>Chlamydia/Chlamydophila group</taxon>
        <taxon>Chlamydia</taxon>
    </lineage>
</organism>
<evidence type="ECO:0000313" key="3">
    <source>
        <dbReference type="EMBL" id="QHP83423.1"/>
    </source>
</evidence>
<protein>
    <submittedName>
        <fullName evidence="3">Inclusion membrane protein-38</fullName>
    </submittedName>
</protein>
<feature type="transmembrane region" description="Helical" evidence="2">
    <location>
        <begin position="107"/>
        <end position="129"/>
    </location>
</feature>
<keyword evidence="2" id="KW-0812">Transmembrane</keyword>
<feature type="transmembrane region" description="Helical" evidence="2">
    <location>
        <begin position="149"/>
        <end position="171"/>
    </location>
</feature>
<evidence type="ECO:0000256" key="1">
    <source>
        <dbReference type="SAM" id="MobiDB-lite"/>
    </source>
</evidence>
<dbReference type="EMBL" id="CP035278">
    <property type="protein sequence ID" value="QHP83423.1"/>
    <property type="molecule type" value="Genomic_DNA"/>
</dbReference>
<sequence>MLSGNKKGCSAMTYSVSDTSSKSTAPCPPSPAPQKKKGSPSPLLPSASSSQFSIWSPADPFFTVPVYPQQLASMQNNLFTLQTEVSSLKKKLAQSTRTQGALGLGPLFLAACLVAATILAVAIIILASLGLSGILPFILVILAGPTNAIWAIVSASITTLICCVSIASIFLTKND</sequence>
<dbReference type="Proteomes" id="UP000512184">
    <property type="component" value="Chromosome"/>
</dbReference>
<evidence type="ECO:0000313" key="4">
    <source>
        <dbReference type="Proteomes" id="UP000512184"/>
    </source>
</evidence>
<name>A0ABX6IR42_9CHLA</name>
<feature type="region of interest" description="Disordered" evidence="1">
    <location>
        <begin position="1"/>
        <end position="45"/>
    </location>
</feature>
<proteinExistence type="predicted"/>
<keyword evidence="2" id="KW-1133">Transmembrane helix</keyword>
<accession>A0ABX6IR42</accession>
<keyword evidence="4" id="KW-1185">Reference proteome</keyword>